<dbReference type="Proteomes" id="UP000605986">
    <property type="component" value="Unassembled WGS sequence"/>
</dbReference>
<name>A0A8H4KPG9_9HYPO</name>
<feature type="compositionally biased region" description="Polar residues" evidence="5">
    <location>
        <begin position="210"/>
        <end position="230"/>
    </location>
</feature>
<comment type="caution">
    <text evidence="7">The sequence shown here is derived from an EMBL/GenBank/DDBJ whole genome shotgun (WGS) entry which is preliminary data.</text>
</comment>
<dbReference type="InterPro" id="IPR050731">
    <property type="entry name" value="HRD1_E3_ubiq-ligases"/>
</dbReference>
<keyword evidence="1" id="KW-0479">Metal-binding</keyword>
<dbReference type="OrthoDB" id="8062037at2759"/>
<dbReference type="Pfam" id="PF13639">
    <property type="entry name" value="zf-RING_2"/>
    <property type="match status" value="1"/>
</dbReference>
<feature type="region of interest" description="Disordered" evidence="5">
    <location>
        <begin position="196"/>
        <end position="279"/>
    </location>
</feature>
<dbReference type="InterPro" id="IPR001841">
    <property type="entry name" value="Znf_RING"/>
</dbReference>
<dbReference type="CDD" id="cd16448">
    <property type="entry name" value="RING-H2"/>
    <property type="match status" value="1"/>
</dbReference>
<proteinExistence type="predicted"/>
<dbReference type="InterPro" id="IPR013083">
    <property type="entry name" value="Znf_RING/FYVE/PHD"/>
</dbReference>
<reference evidence="7" key="1">
    <citation type="submission" date="2020-01" db="EMBL/GenBank/DDBJ databases">
        <title>Identification and distribution of gene clusters putatively required for synthesis of sphingolipid metabolism inhibitors in phylogenetically diverse species of the filamentous fungus Fusarium.</title>
        <authorList>
            <person name="Kim H.-S."/>
            <person name="Busman M."/>
            <person name="Brown D.W."/>
            <person name="Divon H."/>
            <person name="Uhlig S."/>
            <person name="Proctor R.H."/>
        </authorList>
    </citation>
    <scope>NUCLEOTIDE SEQUENCE</scope>
    <source>
        <strain evidence="7">NRRL 53441</strain>
    </source>
</reference>
<evidence type="ECO:0000256" key="5">
    <source>
        <dbReference type="SAM" id="MobiDB-lite"/>
    </source>
</evidence>
<feature type="compositionally biased region" description="Polar residues" evidence="5">
    <location>
        <begin position="491"/>
        <end position="504"/>
    </location>
</feature>
<dbReference type="GO" id="GO:0043161">
    <property type="term" value="P:proteasome-mediated ubiquitin-dependent protein catabolic process"/>
    <property type="evidence" value="ECO:0007669"/>
    <property type="project" value="TreeGrafter"/>
</dbReference>
<dbReference type="GO" id="GO:0012505">
    <property type="term" value="C:endomembrane system"/>
    <property type="evidence" value="ECO:0007669"/>
    <property type="project" value="TreeGrafter"/>
</dbReference>
<dbReference type="PANTHER" id="PTHR22763">
    <property type="entry name" value="RING ZINC FINGER PROTEIN"/>
    <property type="match status" value="1"/>
</dbReference>
<dbReference type="SMART" id="SM00184">
    <property type="entry name" value="RING"/>
    <property type="match status" value="1"/>
</dbReference>
<feature type="domain" description="RING-type" evidence="6">
    <location>
        <begin position="323"/>
        <end position="371"/>
    </location>
</feature>
<keyword evidence="2 4" id="KW-0863">Zinc-finger</keyword>
<evidence type="ECO:0000256" key="2">
    <source>
        <dbReference type="ARBA" id="ARBA00022771"/>
    </source>
</evidence>
<dbReference type="AlphaFoldDB" id="A0A8H4KPG9"/>
<dbReference type="Gene3D" id="3.30.40.10">
    <property type="entry name" value="Zinc/RING finger domain, C3HC4 (zinc finger)"/>
    <property type="match status" value="1"/>
</dbReference>
<keyword evidence="3" id="KW-0862">Zinc</keyword>
<evidence type="ECO:0000259" key="6">
    <source>
        <dbReference type="PROSITE" id="PS50089"/>
    </source>
</evidence>
<feature type="region of interest" description="Disordered" evidence="5">
    <location>
        <begin position="421"/>
        <end position="518"/>
    </location>
</feature>
<keyword evidence="8" id="KW-1185">Reference proteome</keyword>
<evidence type="ECO:0000313" key="7">
    <source>
        <dbReference type="EMBL" id="KAF4455065.1"/>
    </source>
</evidence>
<evidence type="ECO:0000256" key="1">
    <source>
        <dbReference type="ARBA" id="ARBA00022723"/>
    </source>
</evidence>
<feature type="compositionally biased region" description="Basic residues" evidence="5">
    <location>
        <begin position="234"/>
        <end position="244"/>
    </location>
</feature>
<sequence>MDPLDYMLSNNHHRPSGHYDPVHSASNHWAPHSQSQNSPPYPWPAQRGLPQIYPHHYAMPPTHSSGPDLYGHHATMLPPMVGMGSAGSIAPGSPRPNGHAQSYRSSMPVPVAPIPSSTGNHSHDAAFANQIPAGRPPDFQPPVLGLGMPPLGPGQPEVNSMHRSAYTHVDAGTNSLNHSNTGYFPHFLPTPLPPHPYIPTSTRRGHFSAASLSSRPFGNLPSPTRHSPPSSGLRRSHPRQRRRIMSAEFGHDDNEDEGFHGPPEHILHSPGNSDSSPDEDDIFIRQMQLARGSVTTKMVASKLTLQSLQSVKIEDLSEADRSCVICYNEYGVETPEGINEAPLRLPKCGHVFGDHCIKKWFEDSDSCPYCRDRLHSEPKPHASSSATAFLNLMRSRGVNIAPGGSSDEALARVFMATYGAGDTRNNGSLRYSAPSGRRSPLREGGEHQHRRLRPRHSSSTARETFHLPENRSQGASIPPQPVTTGPGLPSMRQQNEQSPTGRQTQEWRADHAQGTNEVSTTVQEHRLEAQSSTGAPPPVLPVLVPYATEDVEDQHSSVRTLRNPLQVQTGAPFEGLGNNETAPDMTYHGNRRW</sequence>
<evidence type="ECO:0000256" key="3">
    <source>
        <dbReference type="ARBA" id="ARBA00022833"/>
    </source>
</evidence>
<dbReference type="EMBL" id="JAADJG010000106">
    <property type="protein sequence ID" value="KAF4455065.1"/>
    <property type="molecule type" value="Genomic_DNA"/>
</dbReference>
<feature type="region of interest" description="Disordered" evidence="5">
    <location>
        <begin position="569"/>
        <end position="593"/>
    </location>
</feature>
<protein>
    <submittedName>
        <fullName evidence="7">Putative RING finger protein C2A9.04c</fullName>
    </submittedName>
</protein>
<dbReference type="GO" id="GO:0061630">
    <property type="term" value="F:ubiquitin protein ligase activity"/>
    <property type="evidence" value="ECO:0007669"/>
    <property type="project" value="TreeGrafter"/>
</dbReference>
<feature type="compositionally biased region" description="Basic and acidic residues" evidence="5">
    <location>
        <begin position="249"/>
        <end position="267"/>
    </location>
</feature>
<dbReference type="PANTHER" id="PTHR22763:SF162">
    <property type="entry name" value="TRANSMEMBRANE E3 UBIQUITIN-PROTEIN LIGASE 1"/>
    <property type="match status" value="1"/>
</dbReference>
<organism evidence="7 8">
    <name type="scientific">Fusarium austroafricanum</name>
    <dbReference type="NCBI Taxonomy" id="2364996"/>
    <lineage>
        <taxon>Eukaryota</taxon>
        <taxon>Fungi</taxon>
        <taxon>Dikarya</taxon>
        <taxon>Ascomycota</taxon>
        <taxon>Pezizomycotina</taxon>
        <taxon>Sordariomycetes</taxon>
        <taxon>Hypocreomycetidae</taxon>
        <taxon>Hypocreales</taxon>
        <taxon>Nectriaceae</taxon>
        <taxon>Fusarium</taxon>
        <taxon>Fusarium concolor species complex</taxon>
    </lineage>
</organism>
<feature type="region of interest" description="Disordered" evidence="5">
    <location>
        <begin position="1"/>
        <end position="47"/>
    </location>
</feature>
<dbReference type="GO" id="GO:0044695">
    <property type="term" value="C:Dsc E3 ubiquitin ligase complex"/>
    <property type="evidence" value="ECO:0007669"/>
    <property type="project" value="TreeGrafter"/>
</dbReference>
<evidence type="ECO:0000313" key="8">
    <source>
        <dbReference type="Proteomes" id="UP000605986"/>
    </source>
</evidence>
<accession>A0A8H4KPG9</accession>
<dbReference type="SUPFAM" id="SSF57850">
    <property type="entry name" value="RING/U-box"/>
    <property type="match status" value="1"/>
</dbReference>
<dbReference type="GO" id="GO:0008270">
    <property type="term" value="F:zinc ion binding"/>
    <property type="evidence" value="ECO:0007669"/>
    <property type="project" value="UniProtKB-KW"/>
</dbReference>
<dbReference type="PROSITE" id="PS50089">
    <property type="entry name" value="ZF_RING_2"/>
    <property type="match status" value="1"/>
</dbReference>
<feature type="compositionally biased region" description="Polar residues" evidence="5">
    <location>
        <begin position="24"/>
        <end position="38"/>
    </location>
</feature>
<gene>
    <name evidence="7" type="ORF">F53441_2504</name>
</gene>
<evidence type="ECO:0000256" key="4">
    <source>
        <dbReference type="PROSITE-ProRule" id="PRU00175"/>
    </source>
</evidence>